<gene>
    <name evidence="3" type="ORF">MORIYA_1249</name>
</gene>
<evidence type="ECO:0000259" key="2">
    <source>
        <dbReference type="Pfam" id="PF05425"/>
    </source>
</evidence>
<protein>
    <submittedName>
        <fullName evidence="3">Putative copper resistance protein CopD</fullName>
    </submittedName>
</protein>
<dbReference type="GO" id="GO:0016020">
    <property type="term" value="C:membrane"/>
    <property type="evidence" value="ECO:0007669"/>
    <property type="project" value="InterPro"/>
</dbReference>
<dbReference type="InterPro" id="IPR008457">
    <property type="entry name" value="Cu-R_CopD_dom"/>
</dbReference>
<dbReference type="KEGG" id="mya:MORIYA_1249"/>
<name>A0A330LKX6_9GAMM</name>
<sequence length="147" mass="16710">MYGLLLLLHILAATIWTGGHIVLSIVILPRVLKERSPAQLHRFESVYEKIGMPALIIQIITGLMLAYRMLPDFNQWVDFSNPVTHVLAMKLILLALTVGFALHARFRVIPYLTEKNLTVMAWHIIPVTIFSILFVVAGVSFRTGWLY</sequence>
<keyword evidence="1" id="KW-1133">Transmembrane helix</keyword>
<organism evidence="3 4">
    <name type="scientific">Moritella yayanosii</name>
    <dbReference type="NCBI Taxonomy" id="69539"/>
    <lineage>
        <taxon>Bacteria</taxon>
        <taxon>Pseudomonadati</taxon>
        <taxon>Pseudomonadota</taxon>
        <taxon>Gammaproteobacteria</taxon>
        <taxon>Alteromonadales</taxon>
        <taxon>Moritellaceae</taxon>
        <taxon>Moritella</taxon>
    </lineage>
</organism>
<dbReference type="EMBL" id="LS483250">
    <property type="protein sequence ID" value="SQD77727.1"/>
    <property type="molecule type" value="Genomic_DNA"/>
</dbReference>
<keyword evidence="4" id="KW-1185">Reference proteome</keyword>
<dbReference type="RefSeq" id="WP_112713485.1">
    <property type="nucleotide sequence ID" value="NZ_LS483250.1"/>
</dbReference>
<dbReference type="Proteomes" id="UP000250163">
    <property type="component" value="Chromosome MORIYA"/>
</dbReference>
<evidence type="ECO:0000313" key="3">
    <source>
        <dbReference type="EMBL" id="SQD77727.1"/>
    </source>
</evidence>
<evidence type="ECO:0000313" key="4">
    <source>
        <dbReference type="Proteomes" id="UP000250163"/>
    </source>
</evidence>
<feature type="domain" description="Copper resistance protein D" evidence="2">
    <location>
        <begin position="45"/>
        <end position="137"/>
    </location>
</feature>
<dbReference type="Pfam" id="PF05425">
    <property type="entry name" value="CopD"/>
    <property type="match status" value="1"/>
</dbReference>
<feature type="transmembrane region" description="Helical" evidence="1">
    <location>
        <begin position="120"/>
        <end position="141"/>
    </location>
</feature>
<keyword evidence="1" id="KW-0812">Transmembrane</keyword>
<reference evidence="4" key="1">
    <citation type="submission" date="2018-05" db="EMBL/GenBank/DDBJ databases">
        <authorList>
            <person name="Cea G.-C."/>
            <person name="William W."/>
        </authorList>
    </citation>
    <scope>NUCLEOTIDE SEQUENCE [LARGE SCALE GENOMIC DNA]</scope>
    <source>
        <strain evidence="4">DB21MT 5</strain>
    </source>
</reference>
<dbReference type="AlphaFoldDB" id="A0A330LKX6"/>
<feature type="transmembrane region" description="Helical" evidence="1">
    <location>
        <begin position="50"/>
        <end position="67"/>
    </location>
</feature>
<feature type="transmembrane region" description="Helical" evidence="1">
    <location>
        <begin position="87"/>
        <end position="108"/>
    </location>
</feature>
<proteinExistence type="predicted"/>
<evidence type="ECO:0000256" key="1">
    <source>
        <dbReference type="SAM" id="Phobius"/>
    </source>
</evidence>
<feature type="transmembrane region" description="Helical" evidence="1">
    <location>
        <begin position="6"/>
        <end position="29"/>
    </location>
</feature>
<keyword evidence="1" id="KW-0472">Membrane</keyword>
<dbReference type="OrthoDB" id="1162754at2"/>
<accession>A0A330LKX6</accession>